<keyword evidence="1" id="KW-0472">Membrane</keyword>
<dbReference type="Proteomes" id="UP000025241">
    <property type="component" value="Chromosome I"/>
</dbReference>
<accession>A0A024HIB2</accession>
<dbReference type="EMBL" id="HG322950">
    <property type="protein sequence ID" value="CDF84188.1"/>
    <property type="molecule type" value="Genomic_DNA"/>
</dbReference>
<evidence type="ECO:0000313" key="3">
    <source>
        <dbReference type="Proteomes" id="UP000025241"/>
    </source>
</evidence>
<name>A0A024HIB2_PSEKB</name>
<dbReference type="KEGG" id="pkc:PKB_2841"/>
<dbReference type="RefSeq" id="WP_043252611.1">
    <property type="nucleotide sequence ID" value="NZ_HG322950.1"/>
</dbReference>
<feature type="transmembrane region" description="Helical" evidence="1">
    <location>
        <begin position="7"/>
        <end position="24"/>
    </location>
</feature>
<keyword evidence="1" id="KW-1133">Transmembrane helix</keyword>
<reference evidence="2 3" key="2">
    <citation type="submission" date="2014-05" db="EMBL/GenBank/DDBJ databases">
        <title>Genome sequence of the 3-chlorobenzoate degrading bacterium Pseudomonas knackmussii B13 shows multiple evidence for horizontal gene transfer.</title>
        <authorList>
            <person name="Miyazaki R."/>
            <person name="Bertelli C."/>
            <person name="Falquet L."/>
            <person name="Robinson-Rechavi M."/>
            <person name="Gharib W."/>
            <person name="Roy S."/>
            <person name="Van der Meer J.R."/>
        </authorList>
    </citation>
    <scope>NUCLEOTIDE SEQUENCE [LARGE SCALE GENOMIC DNA]</scope>
    <source>
        <strain evidence="2 3">B13</strain>
    </source>
</reference>
<sequence>MTRKIWYAYYAVFYVTLQLLTFFMPDDWTIWLINHTYDETVSGFSCEENGEFMLMLVALSLNAIFICATSWFSSWISRSKASSVAQ</sequence>
<organism evidence="2 3">
    <name type="scientific">Pseudomonas knackmussii (strain DSM 6978 / CCUG 54928 / LMG 23759 / B13)</name>
    <dbReference type="NCBI Taxonomy" id="1301098"/>
    <lineage>
        <taxon>Bacteria</taxon>
        <taxon>Pseudomonadati</taxon>
        <taxon>Pseudomonadota</taxon>
        <taxon>Gammaproteobacteria</taxon>
        <taxon>Pseudomonadales</taxon>
        <taxon>Pseudomonadaceae</taxon>
        <taxon>Pseudomonas</taxon>
    </lineage>
</organism>
<evidence type="ECO:0000313" key="2">
    <source>
        <dbReference type="EMBL" id="CDF84188.1"/>
    </source>
</evidence>
<protein>
    <submittedName>
        <fullName evidence="2">Hypothetical membrane protein</fullName>
    </submittedName>
</protein>
<proteinExistence type="predicted"/>
<keyword evidence="3" id="KW-1185">Reference proteome</keyword>
<dbReference type="AlphaFoldDB" id="A0A024HIB2"/>
<feature type="transmembrane region" description="Helical" evidence="1">
    <location>
        <begin position="52"/>
        <end position="72"/>
    </location>
</feature>
<keyword evidence="1" id="KW-0812">Transmembrane</keyword>
<dbReference type="HOGENOM" id="CLU_2495484_0_0_6"/>
<reference evidence="2 3" key="1">
    <citation type="submission" date="2013-03" db="EMBL/GenBank/DDBJ databases">
        <authorList>
            <person name="Linke B."/>
        </authorList>
    </citation>
    <scope>NUCLEOTIDE SEQUENCE [LARGE SCALE GENOMIC DNA]</scope>
    <source>
        <strain evidence="2 3">B13</strain>
    </source>
</reference>
<evidence type="ECO:0000256" key="1">
    <source>
        <dbReference type="SAM" id="Phobius"/>
    </source>
</evidence>
<gene>
    <name evidence="2" type="ORF">PKB_2841</name>
</gene>